<dbReference type="SUPFAM" id="SSF56529">
    <property type="entry name" value="FAH"/>
    <property type="match status" value="1"/>
</dbReference>
<gene>
    <name evidence="4" type="ORF">EIW28_12985</name>
</gene>
<evidence type="ECO:0000313" key="5">
    <source>
        <dbReference type="Proteomes" id="UP000277256"/>
    </source>
</evidence>
<dbReference type="PANTHER" id="PTHR42796:SF4">
    <property type="entry name" value="FUMARYLACETOACETATE HYDROLASE DOMAIN-CONTAINING PROTEIN 2A"/>
    <property type="match status" value="1"/>
</dbReference>
<comment type="caution">
    <text evidence="4">The sequence shown here is derived from an EMBL/GenBank/DDBJ whole genome shotgun (WGS) entry which is preliminary data.</text>
</comment>
<dbReference type="EMBL" id="RSEB01000003">
    <property type="protein sequence ID" value="RRR99604.1"/>
    <property type="molecule type" value="Genomic_DNA"/>
</dbReference>
<keyword evidence="4" id="KW-0378">Hydrolase</keyword>
<comment type="similarity">
    <text evidence="1">Belongs to the FAH family.</text>
</comment>
<evidence type="ECO:0000256" key="2">
    <source>
        <dbReference type="ARBA" id="ARBA00022723"/>
    </source>
</evidence>
<dbReference type="AlphaFoldDB" id="A0A426UYF8"/>
<evidence type="ECO:0000259" key="3">
    <source>
        <dbReference type="Pfam" id="PF01557"/>
    </source>
</evidence>
<dbReference type="OrthoDB" id="2273115at2"/>
<dbReference type="GO" id="GO:0016787">
    <property type="term" value="F:hydrolase activity"/>
    <property type="evidence" value="ECO:0007669"/>
    <property type="project" value="UniProtKB-KW"/>
</dbReference>
<evidence type="ECO:0000313" key="4">
    <source>
        <dbReference type="EMBL" id="RRR99604.1"/>
    </source>
</evidence>
<reference evidence="4 5" key="1">
    <citation type="submission" date="2018-12" db="EMBL/GenBank/DDBJ databases">
        <title>Glycomyces sp. YIM 121974 draft genome.</title>
        <authorList>
            <person name="Li Q."/>
        </authorList>
    </citation>
    <scope>NUCLEOTIDE SEQUENCE [LARGE SCALE GENOMIC DNA]</scope>
    <source>
        <strain evidence="4 5">YIM 121974</strain>
    </source>
</reference>
<dbReference type="InterPro" id="IPR051121">
    <property type="entry name" value="FAH"/>
</dbReference>
<keyword evidence="2" id="KW-0479">Metal-binding</keyword>
<dbReference type="Gene3D" id="3.90.850.10">
    <property type="entry name" value="Fumarylacetoacetase-like, C-terminal domain"/>
    <property type="match status" value="1"/>
</dbReference>
<dbReference type="InterPro" id="IPR011234">
    <property type="entry name" value="Fumarylacetoacetase-like_C"/>
</dbReference>
<organism evidence="4 5">
    <name type="scientific">Glycomyces terrestris</name>
    <dbReference type="NCBI Taxonomy" id="2493553"/>
    <lineage>
        <taxon>Bacteria</taxon>
        <taxon>Bacillati</taxon>
        <taxon>Actinomycetota</taxon>
        <taxon>Actinomycetes</taxon>
        <taxon>Glycomycetales</taxon>
        <taxon>Glycomycetaceae</taxon>
        <taxon>Glycomyces</taxon>
    </lineage>
</organism>
<proteinExistence type="inferred from homology"/>
<dbReference type="GO" id="GO:0046872">
    <property type="term" value="F:metal ion binding"/>
    <property type="evidence" value="ECO:0007669"/>
    <property type="project" value="UniProtKB-KW"/>
</dbReference>
<feature type="domain" description="Fumarylacetoacetase-like C-terminal" evidence="3">
    <location>
        <begin position="68"/>
        <end position="272"/>
    </location>
</feature>
<evidence type="ECO:0000256" key="1">
    <source>
        <dbReference type="ARBA" id="ARBA00010211"/>
    </source>
</evidence>
<dbReference type="FunFam" id="3.90.850.10:FF:000002">
    <property type="entry name" value="2-hydroxyhepta-2,4-diene-1,7-dioate isomerase"/>
    <property type="match status" value="1"/>
</dbReference>
<dbReference type="GO" id="GO:0016853">
    <property type="term" value="F:isomerase activity"/>
    <property type="evidence" value="ECO:0007669"/>
    <property type="project" value="UniProtKB-ARBA"/>
</dbReference>
<dbReference type="InterPro" id="IPR036663">
    <property type="entry name" value="Fumarylacetoacetase_C_sf"/>
</dbReference>
<dbReference type="PANTHER" id="PTHR42796">
    <property type="entry name" value="FUMARYLACETOACETATE HYDROLASE DOMAIN-CONTAINING PROTEIN 2A-RELATED"/>
    <property type="match status" value="1"/>
</dbReference>
<protein>
    <submittedName>
        <fullName evidence="4">FAA hydrolase family protein</fullName>
    </submittedName>
</protein>
<sequence length="276" mass="29643">MKYLRIGQPGYETPVALHEGKYYDLSGPIGDIDGDFLARGGVRTTAGFPEIDIAGERIAPPIAKPNAIVCIGMNYAAHCAESGAEPPAEPVVFYKHPNTIVGPHDDVQIPRGSTRTDWEVELGVVFAKPASYLESEEAALDVIAGFVVANDLSEREFQIERSGGQFSKGKACPTFTPLGPWLVTPDEIDDVQGLRLWSKVNGEPRQDSTSKDMIFSVAQIIHHMSQFMAFDAGDLLLTGTPEGVALSGRFPYLKAGDTVEVGIEGLGATKNPTVQA</sequence>
<accession>A0A426UYF8</accession>
<dbReference type="Pfam" id="PF01557">
    <property type="entry name" value="FAA_hydrolase"/>
    <property type="match status" value="1"/>
</dbReference>
<name>A0A426UYF8_9ACTN</name>
<dbReference type="GO" id="GO:0019752">
    <property type="term" value="P:carboxylic acid metabolic process"/>
    <property type="evidence" value="ECO:0007669"/>
    <property type="project" value="UniProtKB-ARBA"/>
</dbReference>
<dbReference type="Proteomes" id="UP000277256">
    <property type="component" value="Unassembled WGS sequence"/>
</dbReference>
<keyword evidence="5" id="KW-1185">Reference proteome</keyword>
<dbReference type="RefSeq" id="WP_125248114.1">
    <property type="nucleotide sequence ID" value="NZ_RSEB01000003.1"/>
</dbReference>